<dbReference type="EMBL" id="IACT01005967">
    <property type="protein sequence ID" value="LAC25109.1"/>
    <property type="molecule type" value="mRNA"/>
</dbReference>
<dbReference type="PANTHER" id="PTHR48017">
    <property type="entry name" value="OS05G0424000 PROTEIN-RELATED"/>
    <property type="match status" value="1"/>
</dbReference>
<reference evidence="9" key="1">
    <citation type="submission" date="2017-11" db="EMBL/GenBank/DDBJ databases">
        <title>The sensing device of the deep-sea amphipod.</title>
        <authorList>
            <person name="Kobayashi H."/>
            <person name="Nagahama T."/>
            <person name="Arai W."/>
            <person name="Sasagawa Y."/>
            <person name="Umeda M."/>
            <person name="Hayashi T."/>
            <person name="Nikaido I."/>
            <person name="Watanabe H."/>
            <person name="Oguri K."/>
            <person name="Kitazato H."/>
            <person name="Fujioka K."/>
            <person name="Kido Y."/>
            <person name="Takami H."/>
        </authorList>
    </citation>
    <scope>NUCLEOTIDE SEQUENCE</scope>
    <source>
        <tissue evidence="9">Whole body</tissue>
    </source>
</reference>
<evidence type="ECO:0000256" key="1">
    <source>
        <dbReference type="ARBA" id="ARBA00004370"/>
    </source>
</evidence>
<evidence type="ECO:0000256" key="7">
    <source>
        <dbReference type="SAM" id="Phobius"/>
    </source>
</evidence>
<proteinExistence type="evidence at transcript level"/>
<feature type="transmembrane region" description="Helical" evidence="7">
    <location>
        <begin position="163"/>
        <end position="185"/>
    </location>
</feature>
<accession>A0A6A7G403</accession>
<evidence type="ECO:0000259" key="8">
    <source>
        <dbReference type="Pfam" id="PF01490"/>
    </source>
</evidence>
<dbReference type="AlphaFoldDB" id="A0A6A7G403"/>
<comment type="subcellular location">
    <subcellularLocation>
        <location evidence="1">Membrane</location>
    </subcellularLocation>
</comment>
<evidence type="ECO:0000256" key="3">
    <source>
        <dbReference type="ARBA" id="ARBA00022692"/>
    </source>
</evidence>
<evidence type="ECO:0000313" key="9">
    <source>
        <dbReference type="EMBL" id="LAC25109.1"/>
    </source>
</evidence>
<feature type="region of interest" description="Disordered" evidence="6">
    <location>
        <begin position="1"/>
        <end position="29"/>
    </location>
</feature>
<feature type="transmembrane region" description="Helical" evidence="7">
    <location>
        <begin position="415"/>
        <end position="440"/>
    </location>
</feature>
<keyword evidence="3 7" id="KW-0812">Transmembrane</keyword>
<keyword evidence="5 7" id="KW-0472">Membrane</keyword>
<name>A0A6A7G403_9CRUS</name>
<feature type="transmembrane region" description="Helical" evidence="7">
    <location>
        <begin position="192"/>
        <end position="215"/>
    </location>
</feature>
<protein>
    <submittedName>
        <fullName evidence="9">Proton-coupled amino acid transporter 2-like</fullName>
    </submittedName>
</protein>
<feature type="transmembrane region" description="Helical" evidence="7">
    <location>
        <begin position="265"/>
        <end position="283"/>
    </location>
</feature>
<dbReference type="GO" id="GO:0016020">
    <property type="term" value="C:membrane"/>
    <property type="evidence" value="ECO:0007669"/>
    <property type="project" value="UniProtKB-SubCell"/>
</dbReference>
<dbReference type="InterPro" id="IPR013057">
    <property type="entry name" value="AA_transpt_TM"/>
</dbReference>
<feature type="transmembrane region" description="Helical" evidence="7">
    <location>
        <begin position="136"/>
        <end position="157"/>
    </location>
</feature>
<evidence type="ECO:0000256" key="5">
    <source>
        <dbReference type="ARBA" id="ARBA00023136"/>
    </source>
</evidence>
<feature type="compositionally biased region" description="Low complexity" evidence="6">
    <location>
        <begin position="1"/>
        <end position="25"/>
    </location>
</feature>
<keyword evidence="2" id="KW-0813">Transport</keyword>
<feature type="transmembrane region" description="Helical" evidence="7">
    <location>
        <begin position="350"/>
        <end position="368"/>
    </location>
</feature>
<evidence type="ECO:0000256" key="4">
    <source>
        <dbReference type="ARBA" id="ARBA00022989"/>
    </source>
</evidence>
<feature type="transmembrane region" description="Helical" evidence="7">
    <location>
        <begin position="79"/>
        <end position="100"/>
    </location>
</feature>
<keyword evidence="4 7" id="KW-1133">Transmembrane helix</keyword>
<organism evidence="9">
    <name type="scientific">Hirondellea gigas</name>
    <dbReference type="NCBI Taxonomy" id="1518452"/>
    <lineage>
        <taxon>Eukaryota</taxon>
        <taxon>Metazoa</taxon>
        <taxon>Ecdysozoa</taxon>
        <taxon>Arthropoda</taxon>
        <taxon>Crustacea</taxon>
        <taxon>Multicrustacea</taxon>
        <taxon>Malacostraca</taxon>
        <taxon>Eumalacostraca</taxon>
        <taxon>Peracarida</taxon>
        <taxon>Amphipoda</taxon>
        <taxon>Amphilochidea</taxon>
        <taxon>Lysianassida</taxon>
        <taxon>Lysianassidira</taxon>
        <taxon>Lysianassoidea</taxon>
        <taxon>Lysianassidae</taxon>
        <taxon>Hirondellea</taxon>
    </lineage>
</organism>
<feature type="domain" description="Amino acid transporter transmembrane" evidence="8">
    <location>
        <begin position="49"/>
        <end position="429"/>
    </location>
</feature>
<dbReference type="Pfam" id="PF01490">
    <property type="entry name" value="Aa_trans"/>
    <property type="match status" value="1"/>
</dbReference>
<feature type="transmembrane region" description="Helical" evidence="7">
    <location>
        <begin position="303"/>
        <end position="329"/>
    </location>
</feature>
<feature type="transmembrane region" description="Helical" evidence="7">
    <location>
        <begin position="48"/>
        <end position="67"/>
    </location>
</feature>
<feature type="transmembrane region" description="Helical" evidence="7">
    <location>
        <begin position="235"/>
        <end position="253"/>
    </location>
</feature>
<feature type="transmembrane region" description="Helical" evidence="7">
    <location>
        <begin position="374"/>
        <end position="394"/>
    </location>
</feature>
<sequence length="464" mass="49965">MAPDLSHSSVRSSSSHTSSANSLGSKGPRSVSITSTASGSANKSSGGFSFYIAGFFIVAQLGGAGFVSLPSALAHTGWLGLPMMILFCFLVGFSATRLGYCYNILEERWPEQYSLPARQPYMEIADRAFGKHGRAITLFCVVASQFGGTTVFIILIAEMLNSLITAVSICEWVLIVGLLITPFTWLGTPNDFWIGPMIAVVSTVLACVVIIVQALLDAPDVGNMVQHVNPSVTSFALGFSSIAFAYSGVSVFPTIQNDMVDRTQFWKSIIIGFACILTLYIPVSSSGYAVYGTDVDTNILFSVPQGIAVTMAMSLQIINLLGSYVIGFSTVTQATEDILNIPKNFNWKRIVCRTFTVWLEVLICLAIPDFSLILNLIGGSTMTVCSFILPPLMYMKLASSGPLHTQRKIPLWMKIALIEIVIIGSIGGLLSTITAVYAIITTPFSSSCFIEFTKNENISSISPS</sequence>
<evidence type="ECO:0000256" key="2">
    <source>
        <dbReference type="ARBA" id="ARBA00022448"/>
    </source>
</evidence>
<evidence type="ECO:0000256" key="6">
    <source>
        <dbReference type="SAM" id="MobiDB-lite"/>
    </source>
</evidence>